<evidence type="ECO:0000313" key="2">
    <source>
        <dbReference type="Proteomes" id="UP000256301"/>
    </source>
</evidence>
<reference evidence="1 2" key="1">
    <citation type="submission" date="2017-08" db="EMBL/GenBank/DDBJ databases">
        <title>Functional genomic and metabolic studies of the symbiotic interactions of six Microcystis-dominated communities.</title>
        <authorList>
            <person name="Li Q."/>
            <person name="Lin F."/>
        </authorList>
    </citation>
    <scope>NUCLEOTIDE SEQUENCE [LARGE SCALE GENOMIC DNA]</scope>
    <source>
        <strain evidence="1">DA14</strain>
    </source>
</reference>
<organism evidence="1 2">
    <name type="scientific">Microcystis aeruginosa DA14</name>
    <dbReference type="NCBI Taxonomy" id="1987506"/>
    <lineage>
        <taxon>Bacteria</taxon>
        <taxon>Bacillati</taxon>
        <taxon>Cyanobacteriota</taxon>
        <taxon>Cyanophyceae</taxon>
        <taxon>Oscillatoriophycideae</taxon>
        <taxon>Chroococcales</taxon>
        <taxon>Microcystaceae</taxon>
        <taxon>Microcystis</taxon>
    </lineage>
</organism>
<dbReference type="EMBL" id="QQWE01000001">
    <property type="protein sequence ID" value="REJ59798.1"/>
    <property type="molecule type" value="Genomic_DNA"/>
</dbReference>
<dbReference type="AlphaFoldDB" id="A0A3E0MJU2"/>
<accession>A0A3E0MJU2</accession>
<sequence length="59" mass="6454">MPTPRSACSRSSVFQARSRNGSEVISVISYQLSVIGYQLSVIKWVGVKNCQIPPLSRGD</sequence>
<protein>
    <submittedName>
        <fullName evidence="1">Uncharacterized protein</fullName>
    </submittedName>
</protein>
<comment type="caution">
    <text evidence="1">The sequence shown here is derived from an EMBL/GenBank/DDBJ whole genome shotgun (WGS) entry which is preliminary data.</text>
</comment>
<gene>
    <name evidence="1" type="ORF">DWQ56_00535</name>
</gene>
<dbReference type="Proteomes" id="UP000256301">
    <property type="component" value="Unassembled WGS sequence"/>
</dbReference>
<proteinExistence type="predicted"/>
<evidence type="ECO:0000313" key="1">
    <source>
        <dbReference type="EMBL" id="REJ59798.1"/>
    </source>
</evidence>
<name>A0A3E0MJU2_MICAE</name>